<evidence type="ECO:0000313" key="1">
    <source>
        <dbReference type="EMBL" id="OWZ21426.1"/>
    </source>
</evidence>
<gene>
    <name evidence="1" type="ORF">PHMEG_0004025</name>
</gene>
<dbReference type="AlphaFoldDB" id="A0A225WUU5"/>
<proteinExistence type="predicted"/>
<organism evidence="1 2">
    <name type="scientific">Phytophthora megakarya</name>
    <dbReference type="NCBI Taxonomy" id="4795"/>
    <lineage>
        <taxon>Eukaryota</taxon>
        <taxon>Sar</taxon>
        <taxon>Stramenopiles</taxon>
        <taxon>Oomycota</taxon>
        <taxon>Peronosporomycetes</taxon>
        <taxon>Peronosporales</taxon>
        <taxon>Peronosporaceae</taxon>
        <taxon>Phytophthora</taxon>
    </lineage>
</organism>
<reference evidence="2" key="1">
    <citation type="submission" date="2017-03" db="EMBL/GenBank/DDBJ databases">
        <title>Phytopthora megakarya and P. palmivora, two closely related causual agents of cacao black pod achieved similar genome size and gene model numbers by different mechanisms.</title>
        <authorList>
            <person name="Ali S."/>
            <person name="Shao J."/>
            <person name="Larry D.J."/>
            <person name="Kronmiller B."/>
            <person name="Shen D."/>
            <person name="Strem M.D."/>
            <person name="Melnick R.L."/>
            <person name="Guiltinan M.J."/>
            <person name="Tyler B.M."/>
            <person name="Meinhardt L.W."/>
            <person name="Bailey B.A."/>
        </authorList>
    </citation>
    <scope>NUCLEOTIDE SEQUENCE [LARGE SCALE GENOMIC DNA]</scope>
    <source>
        <strain evidence="2">zdho120</strain>
    </source>
</reference>
<keyword evidence="2" id="KW-1185">Reference proteome</keyword>
<name>A0A225WUU5_9STRA</name>
<accession>A0A225WUU5</accession>
<dbReference type="EMBL" id="NBNE01000226">
    <property type="protein sequence ID" value="OWZ21426.1"/>
    <property type="molecule type" value="Genomic_DNA"/>
</dbReference>
<evidence type="ECO:0000313" key="2">
    <source>
        <dbReference type="Proteomes" id="UP000198211"/>
    </source>
</evidence>
<comment type="caution">
    <text evidence="1">The sequence shown here is derived from an EMBL/GenBank/DDBJ whole genome shotgun (WGS) entry which is preliminary data.</text>
</comment>
<protein>
    <submittedName>
        <fullName evidence="1">Uncharacterized protein</fullName>
    </submittedName>
</protein>
<dbReference type="Proteomes" id="UP000198211">
    <property type="component" value="Unassembled WGS sequence"/>
</dbReference>
<sequence>MRHQMTNETDASAIQYILSAPSQIWNMIREEFTWGGAIIRSLTREQVINEVYRSKHRHFGGSIYDQVKAPLLSLPRDGTNSYASTSPRFGMGPPIVDSLTHLRRRLPVCGRYIFVCPRLFLSVCRRYGVCPHVERFVPGLVHCFQYVQMITGMAMQPGSIGCAYDRAVINAVRDQFTDSTIAAVCVILYKRFVVG</sequence>